<keyword evidence="1" id="KW-0472">Membrane</keyword>
<dbReference type="OrthoDB" id="6293402at2"/>
<gene>
    <name evidence="2" type="ORF">ADS77_09565</name>
</gene>
<feature type="transmembrane region" description="Helical" evidence="1">
    <location>
        <begin position="72"/>
        <end position="89"/>
    </location>
</feature>
<name>A0A0N1EPN3_9GAMM</name>
<sequence length="98" mass="10498">MNLTTKHLAALNITCRVLIALVGGYVLAALSAILVALLLPGDIINSIVSALMLSFIIYTVTVLYVFATKTTLRAGISVFALCILMYCFVRHLNGIAVL</sequence>
<feature type="transmembrane region" description="Helical" evidence="1">
    <location>
        <begin position="46"/>
        <end position="66"/>
    </location>
</feature>
<dbReference type="EMBL" id="LHPH01000008">
    <property type="protein sequence ID" value="KPH63510.1"/>
    <property type="molecule type" value="Genomic_DNA"/>
</dbReference>
<evidence type="ECO:0000313" key="2">
    <source>
        <dbReference type="EMBL" id="KPH63510.1"/>
    </source>
</evidence>
<reference evidence="2 3" key="1">
    <citation type="submission" date="2015-08" db="EMBL/GenBank/DDBJ databases">
        <title>Draft Genome Sequence of Pseudoalteromonas porphyrae UCD-SED14.</title>
        <authorList>
            <person name="Coil D.A."/>
            <person name="Jospin G."/>
            <person name="Lee R.D."/>
            <person name="Eisen J.A."/>
        </authorList>
    </citation>
    <scope>NUCLEOTIDE SEQUENCE [LARGE SCALE GENOMIC DNA]</scope>
    <source>
        <strain evidence="2 3">UCD-SED14</strain>
    </source>
</reference>
<protein>
    <recommendedName>
        <fullName evidence="4">Iron transporter</fullName>
    </recommendedName>
</protein>
<keyword evidence="1" id="KW-1133">Transmembrane helix</keyword>
<feature type="transmembrane region" description="Helical" evidence="1">
    <location>
        <begin position="17"/>
        <end position="39"/>
    </location>
</feature>
<keyword evidence="3" id="KW-1185">Reference proteome</keyword>
<evidence type="ECO:0000313" key="3">
    <source>
        <dbReference type="Proteomes" id="UP000037848"/>
    </source>
</evidence>
<dbReference type="AlphaFoldDB" id="A0A0N1EPN3"/>
<accession>A0A0N1EPN3</accession>
<evidence type="ECO:0000256" key="1">
    <source>
        <dbReference type="SAM" id="Phobius"/>
    </source>
</evidence>
<dbReference type="PATRIC" id="fig|187330.3.peg.3998"/>
<organism evidence="2 3">
    <name type="scientific">Pseudoalteromonas porphyrae</name>
    <dbReference type="NCBI Taxonomy" id="187330"/>
    <lineage>
        <taxon>Bacteria</taxon>
        <taxon>Pseudomonadati</taxon>
        <taxon>Pseudomonadota</taxon>
        <taxon>Gammaproteobacteria</taxon>
        <taxon>Alteromonadales</taxon>
        <taxon>Pseudoalteromonadaceae</taxon>
        <taxon>Pseudoalteromonas</taxon>
    </lineage>
</organism>
<proteinExistence type="predicted"/>
<dbReference type="Proteomes" id="UP000037848">
    <property type="component" value="Unassembled WGS sequence"/>
</dbReference>
<dbReference type="STRING" id="187330.AMS58_04690"/>
<comment type="caution">
    <text evidence="2">The sequence shown here is derived from an EMBL/GenBank/DDBJ whole genome shotgun (WGS) entry which is preliminary data.</text>
</comment>
<keyword evidence="1" id="KW-0812">Transmembrane</keyword>
<evidence type="ECO:0008006" key="4">
    <source>
        <dbReference type="Google" id="ProtNLM"/>
    </source>
</evidence>
<dbReference type="RefSeq" id="WP_054203866.1">
    <property type="nucleotide sequence ID" value="NZ_LHPH01000008.1"/>
</dbReference>